<name>I0WJV2_9FLAO</name>
<evidence type="ECO:0000256" key="3">
    <source>
        <dbReference type="ARBA" id="ARBA00022553"/>
    </source>
</evidence>
<dbReference type="InterPro" id="IPR004358">
    <property type="entry name" value="Sig_transdc_His_kin-like_C"/>
</dbReference>
<comment type="catalytic activity">
    <reaction evidence="1">
        <text>ATP + protein L-histidine = ADP + protein N-phospho-L-histidine.</text>
        <dbReference type="EC" id="2.7.13.3"/>
    </reaction>
</comment>
<organism evidence="8 9">
    <name type="scientific">Imtechella halotolerans K1</name>
    <dbReference type="NCBI Taxonomy" id="946077"/>
    <lineage>
        <taxon>Bacteria</taxon>
        <taxon>Pseudomonadati</taxon>
        <taxon>Bacteroidota</taxon>
        <taxon>Flavobacteriia</taxon>
        <taxon>Flavobacteriales</taxon>
        <taxon>Flavobacteriaceae</taxon>
        <taxon>Imtechella</taxon>
    </lineage>
</organism>
<feature type="domain" description="PAC" evidence="7">
    <location>
        <begin position="51"/>
        <end position="102"/>
    </location>
</feature>
<proteinExistence type="predicted"/>
<dbReference type="Pfam" id="PF02518">
    <property type="entry name" value="HATPase_c"/>
    <property type="match status" value="1"/>
</dbReference>
<evidence type="ECO:0000259" key="6">
    <source>
        <dbReference type="PROSITE" id="PS50109"/>
    </source>
</evidence>
<dbReference type="InterPro" id="IPR036890">
    <property type="entry name" value="HATPase_C_sf"/>
</dbReference>
<dbReference type="eggNOG" id="COG4251">
    <property type="taxonomic scope" value="Bacteria"/>
</dbReference>
<dbReference type="InterPro" id="IPR052162">
    <property type="entry name" value="Sensor_kinase/Photoreceptor"/>
</dbReference>
<dbReference type="InterPro" id="IPR013655">
    <property type="entry name" value="PAS_fold_3"/>
</dbReference>
<keyword evidence="9" id="KW-1185">Reference proteome</keyword>
<keyword evidence="5 8" id="KW-0418">Kinase</keyword>
<dbReference type="SUPFAM" id="SSF55874">
    <property type="entry name" value="ATPase domain of HSP90 chaperone/DNA topoisomerase II/histidine kinase"/>
    <property type="match status" value="1"/>
</dbReference>
<dbReference type="SUPFAM" id="SSF55785">
    <property type="entry name" value="PYP-like sensor domain (PAS domain)"/>
    <property type="match status" value="1"/>
</dbReference>
<dbReference type="SMART" id="SM00387">
    <property type="entry name" value="HATPase_c"/>
    <property type="match status" value="1"/>
</dbReference>
<dbReference type="PANTHER" id="PTHR43304">
    <property type="entry name" value="PHYTOCHROME-LIKE PROTEIN CPH1"/>
    <property type="match status" value="1"/>
</dbReference>
<reference evidence="8 9" key="1">
    <citation type="journal article" date="2012" name="J. Bacteriol.">
        <title>Genome Sequence of the Halotolerant Bacterium Imtechella halotolerans K1T.</title>
        <authorList>
            <person name="Kumar S."/>
            <person name="Vikram S."/>
            <person name="Subramanian S."/>
            <person name="Raghava G.P."/>
            <person name="Pinnaka A.K."/>
        </authorList>
    </citation>
    <scope>NUCLEOTIDE SEQUENCE [LARGE SCALE GENOMIC DNA]</scope>
    <source>
        <strain evidence="8 9">K1</strain>
    </source>
</reference>
<sequence length="329" mass="37235">MVFWDDIVRLIHEAPKDYTPNISKGISFFTPEFQEIAHKSLEACAKEGIPFDLEMQIITFNNRKLWIRSTAKPVIENNKIVGIKGVFQDIDETKKRELELQQSVLVIEAQNKQLLDFAHIVSHNLRSHSSNLEMVIDVLETVKNNSDREHILENLHDISRKLSETINNLNDVVTIKTALNDKLKPIDLEQHLLNVCGSIGEIIKRENATITHDFTIGKNIKHIPAYIDSILLNLLTNAIKYKHPKRHPIIHVFTTVVDNKLQLHVKDNGSGIDLDLHGNKLFGMYKTFHDHPDANGIGLFITKNQVEALGGNILIKSTPGIGSTFTIAF</sequence>
<dbReference type="EC" id="2.7.13.3" evidence="2"/>
<dbReference type="STRING" id="946077.W5A_01555"/>
<evidence type="ECO:0000256" key="4">
    <source>
        <dbReference type="ARBA" id="ARBA00022679"/>
    </source>
</evidence>
<dbReference type="InterPro" id="IPR000700">
    <property type="entry name" value="PAS-assoc_C"/>
</dbReference>
<dbReference type="GO" id="GO:0004673">
    <property type="term" value="F:protein histidine kinase activity"/>
    <property type="evidence" value="ECO:0007669"/>
    <property type="project" value="UniProtKB-EC"/>
</dbReference>
<evidence type="ECO:0000256" key="1">
    <source>
        <dbReference type="ARBA" id="ARBA00000085"/>
    </source>
</evidence>
<dbReference type="Gene3D" id="1.10.287.130">
    <property type="match status" value="1"/>
</dbReference>
<protein>
    <recommendedName>
        <fullName evidence="2">histidine kinase</fullName>
        <ecNumber evidence="2">2.7.13.3</ecNumber>
    </recommendedName>
</protein>
<accession>I0WJV2</accession>
<gene>
    <name evidence="8" type="ORF">W5A_01555</name>
</gene>
<keyword evidence="4" id="KW-0808">Transferase</keyword>
<dbReference type="Gene3D" id="3.30.565.10">
    <property type="entry name" value="Histidine kinase-like ATPase, C-terminal domain"/>
    <property type="match status" value="1"/>
</dbReference>
<evidence type="ECO:0000256" key="2">
    <source>
        <dbReference type="ARBA" id="ARBA00012438"/>
    </source>
</evidence>
<dbReference type="EMBL" id="AJJU01000002">
    <property type="protein sequence ID" value="EID76668.1"/>
    <property type="molecule type" value="Genomic_DNA"/>
</dbReference>
<dbReference type="InterPro" id="IPR005467">
    <property type="entry name" value="His_kinase_dom"/>
</dbReference>
<dbReference type="PANTHER" id="PTHR43304:SF1">
    <property type="entry name" value="PAC DOMAIN-CONTAINING PROTEIN"/>
    <property type="match status" value="1"/>
</dbReference>
<evidence type="ECO:0000313" key="9">
    <source>
        <dbReference type="Proteomes" id="UP000005938"/>
    </source>
</evidence>
<dbReference type="PATRIC" id="fig|946077.3.peg.320"/>
<dbReference type="PROSITE" id="PS50113">
    <property type="entry name" value="PAC"/>
    <property type="match status" value="1"/>
</dbReference>
<feature type="domain" description="Histidine kinase" evidence="6">
    <location>
        <begin position="120"/>
        <end position="329"/>
    </location>
</feature>
<dbReference type="InterPro" id="IPR003594">
    <property type="entry name" value="HATPase_dom"/>
</dbReference>
<dbReference type="InterPro" id="IPR035965">
    <property type="entry name" value="PAS-like_dom_sf"/>
</dbReference>
<dbReference type="Proteomes" id="UP000005938">
    <property type="component" value="Unassembled WGS sequence"/>
</dbReference>
<evidence type="ECO:0000259" key="7">
    <source>
        <dbReference type="PROSITE" id="PS50113"/>
    </source>
</evidence>
<evidence type="ECO:0000256" key="5">
    <source>
        <dbReference type="ARBA" id="ARBA00022777"/>
    </source>
</evidence>
<evidence type="ECO:0000313" key="8">
    <source>
        <dbReference type="EMBL" id="EID76668.1"/>
    </source>
</evidence>
<dbReference type="PRINTS" id="PR00344">
    <property type="entry name" value="BCTRLSENSOR"/>
</dbReference>
<dbReference type="Pfam" id="PF08447">
    <property type="entry name" value="PAS_3"/>
    <property type="match status" value="1"/>
</dbReference>
<comment type="caution">
    <text evidence="8">The sequence shown here is derived from an EMBL/GenBank/DDBJ whole genome shotgun (WGS) entry which is preliminary data.</text>
</comment>
<dbReference type="Gene3D" id="3.30.450.20">
    <property type="entry name" value="PAS domain"/>
    <property type="match status" value="1"/>
</dbReference>
<dbReference type="AlphaFoldDB" id="I0WJV2"/>
<dbReference type="PROSITE" id="PS50109">
    <property type="entry name" value="HIS_KIN"/>
    <property type="match status" value="1"/>
</dbReference>
<keyword evidence="3" id="KW-0597">Phosphoprotein</keyword>